<dbReference type="EMBL" id="BAABGR010000006">
    <property type="protein sequence ID" value="GAA4511693.1"/>
    <property type="molecule type" value="Genomic_DNA"/>
</dbReference>
<comment type="caution">
    <text evidence="2">The sequence shown here is derived from an EMBL/GenBank/DDBJ whole genome shotgun (WGS) entry which is preliminary data.</text>
</comment>
<keyword evidence="3" id="KW-1185">Reference proteome</keyword>
<keyword evidence="1" id="KW-0175">Coiled coil</keyword>
<feature type="coiled-coil region" evidence="1">
    <location>
        <begin position="131"/>
        <end position="158"/>
    </location>
</feature>
<protein>
    <submittedName>
        <fullName evidence="2">Uncharacterized protein</fullName>
    </submittedName>
</protein>
<evidence type="ECO:0000256" key="1">
    <source>
        <dbReference type="SAM" id="Coils"/>
    </source>
</evidence>
<reference evidence="3" key="1">
    <citation type="journal article" date="2019" name="Int. J. Syst. Evol. Microbiol.">
        <title>The Global Catalogue of Microorganisms (GCM) 10K type strain sequencing project: providing services to taxonomists for standard genome sequencing and annotation.</title>
        <authorList>
            <consortium name="The Broad Institute Genomics Platform"/>
            <consortium name="The Broad Institute Genome Sequencing Center for Infectious Disease"/>
            <person name="Wu L."/>
            <person name="Ma J."/>
        </authorList>
    </citation>
    <scope>NUCLEOTIDE SEQUENCE [LARGE SCALE GENOMIC DNA]</scope>
    <source>
        <strain evidence="3">JCM 17858</strain>
    </source>
</reference>
<organism evidence="2 3">
    <name type="scientific">Sphingobacterium thermophilum</name>
    <dbReference type="NCBI Taxonomy" id="768534"/>
    <lineage>
        <taxon>Bacteria</taxon>
        <taxon>Pseudomonadati</taxon>
        <taxon>Bacteroidota</taxon>
        <taxon>Sphingobacteriia</taxon>
        <taxon>Sphingobacteriales</taxon>
        <taxon>Sphingobacteriaceae</taxon>
        <taxon>Sphingobacterium</taxon>
    </lineage>
</organism>
<name>A0ABP8QW86_9SPHI</name>
<sequence>MNIMKLFNWFKGNKDSDSIDANSKQDNDLPEIKKEVFIEDRDPSTTTFQIEFGTKLPIDLIYAFLKEDYEQKGYNDAIISPDKSYKEKNLSIIKSNIEIKFKQVTLKYEDMLRNVDFHIKSRSEAGLTDLVELLKSKKQTYENHLEEINKMKSDLERKEPYIMGIFDSYEVGFSRGLASLSLDNLKID</sequence>
<evidence type="ECO:0000313" key="2">
    <source>
        <dbReference type="EMBL" id="GAA4511693.1"/>
    </source>
</evidence>
<gene>
    <name evidence="2" type="ORF">GCM10023173_04740</name>
</gene>
<evidence type="ECO:0000313" key="3">
    <source>
        <dbReference type="Proteomes" id="UP001500394"/>
    </source>
</evidence>
<accession>A0ABP8QW86</accession>
<proteinExistence type="predicted"/>
<dbReference type="Proteomes" id="UP001500394">
    <property type="component" value="Unassembled WGS sequence"/>
</dbReference>